<reference evidence="2 3" key="1">
    <citation type="journal article" date="2020" name="MBio">
        <title>Erratum for Teymournejad et al., 'Isolation and Molecular Analysis of a Novel Neorickettsia Species That Causes Potomac Horse Fever'.</title>
        <authorList>
            <person name="Teymournejad O."/>
            <person name="Lin M."/>
            <person name="Bekebrede H."/>
            <person name="Kamr A."/>
            <person name="Toribio R.E."/>
            <person name="Arroyo L.G."/>
            <person name="Baird J.D."/>
            <person name="Rikihisa Y."/>
        </authorList>
    </citation>
    <scope>NUCLEOTIDE SEQUENCE [LARGE SCALE GENOMIC DNA]</scope>
    <source>
        <strain evidence="2 3">Fin17</strain>
    </source>
</reference>
<dbReference type="GO" id="GO:0006760">
    <property type="term" value="P:folic acid-containing compound metabolic process"/>
    <property type="evidence" value="ECO:0007669"/>
    <property type="project" value="InterPro"/>
</dbReference>
<dbReference type="Pfam" id="PF02152">
    <property type="entry name" value="FolB"/>
    <property type="match status" value="1"/>
</dbReference>
<evidence type="ECO:0000313" key="3">
    <source>
        <dbReference type="Proteomes" id="UP000464912"/>
    </source>
</evidence>
<accession>A0A6P1GAH8</accession>
<dbReference type="KEGG" id="nef:GP480_02015"/>
<dbReference type="AlphaFoldDB" id="A0A6P1GAH8"/>
<dbReference type="Gene3D" id="3.30.1130.10">
    <property type="match status" value="1"/>
</dbReference>
<dbReference type="InterPro" id="IPR006157">
    <property type="entry name" value="FolB_dom"/>
</dbReference>
<keyword evidence="3" id="KW-1185">Reference proteome</keyword>
<feature type="domain" description="Dihydroneopterin aldolase/epimerase" evidence="1">
    <location>
        <begin position="3"/>
        <end position="102"/>
    </location>
</feature>
<organism evidence="2 3">
    <name type="scientific">Neorickettsia findlayensis</name>
    <dbReference type="NCBI Taxonomy" id="2686014"/>
    <lineage>
        <taxon>Bacteria</taxon>
        <taxon>Pseudomonadati</taxon>
        <taxon>Pseudomonadota</taxon>
        <taxon>Alphaproteobacteria</taxon>
        <taxon>Rickettsiales</taxon>
        <taxon>Anaplasmataceae</taxon>
        <taxon>Neorickettsia</taxon>
    </lineage>
</organism>
<dbReference type="EMBL" id="CP047224">
    <property type="protein sequence ID" value="QHD65223.1"/>
    <property type="molecule type" value="Genomic_DNA"/>
</dbReference>
<dbReference type="SMART" id="SM00905">
    <property type="entry name" value="FolB"/>
    <property type="match status" value="1"/>
</dbReference>
<gene>
    <name evidence="2" type="ORF">GP480_02015</name>
</gene>
<sequence>MKLILNRVALHTGLGIRAWERVVKRTVLLDVVLQSDELINYSMVLERLRLSVTDVHFEYIEDLAKTLAATLISCFAPIKLSLEVKKPSFFKVLESASVQVEYDSGSDS</sequence>
<dbReference type="Proteomes" id="UP000464912">
    <property type="component" value="Chromosome"/>
</dbReference>
<dbReference type="SUPFAM" id="SSF55620">
    <property type="entry name" value="Tetrahydrobiopterin biosynthesis enzymes-like"/>
    <property type="match status" value="1"/>
</dbReference>
<dbReference type="RefSeq" id="WP_160095419.1">
    <property type="nucleotide sequence ID" value="NZ_CP047224.1"/>
</dbReference>
<proteinExistence type="predicted"/>
<dbReference type="InterPro" id="IPR043133">
    <property type="entry name" value="GTP-CH-I_C/QueF"/>
</dbReference>
<reference evidence="2 3" key="2">
    <citation type="journal article" date="2020" name="MBio">
        <title>Isolation and Molecular Analysis of a Novel Neorickettsia Species That Causes Potomac Horse Fever.</title>
        <authorList>
            <person name="Teymournejad O."/>
            <person name="Lin M."/>
            <person name="Bekebrede H."/>
            <person name="Kamr A."/>
            <person name="Toribio R.E."/>
            <person name="Arroyo L.G."/>
            <person name="Baird J.D."/>
            <person name="Rikihisa Y."/>
        </authorList>
    </citation>
    <scope>NUCLEOTIDE SEQUENCE [LARGE SCALE GENOMIC DNA]</scope>
    <source>
        <strain evidence="2 3">Fin17</strain>
    </source>
</reference>
<dbReference type="GO" id="GO:0004150">
    <property type="term" value="F:dihydroneopterin aldolase activity"/>
    <property type="evidence" value="ECO:0007669"/>
    <property type="project" value="InterPro"/>
</dbReference>
<evidence type="ECO:0000313" key="2">
    <source>
        <dbReference type="EMBL" id="QHD65223.1"/>
    </source>
</evidence>
<evidence type="ECO:0000259" key="1">
    <source>
        <dbReference type="SMART" id="SM00905"/>
    </source>
</evidence>
<protein>
    <submittedName>
        <fullName evidence="2">Dihydroneopterin aldolase</fullName>
    </submittedName>
</protein>
<name>A0A6P1GAH8_9RICK</name>